<sequence length="139" mass="14402">MASIINATDVVTYIGDTVVGCAQSMDVTVARTIDPATCSSSGGWAQGSPGERSWSGSIGAIARVFPTAEEAANISYKDMLSTLVDGTEVDFEFTLGGEQGERYGGKAYLSNLALSKPETGTVTWTADFTGNGPYGLITA</sequence>
<dbReference type="InterPro" id="IPR011855">
    <property type="entry name" value="Phgtail_TP901_1"/>
</dbReference>
<name>A0A8T9SY43_9BACT</name>
<dbReference type="RefSeq" id="WP_245096704.1">
    <property type="nucleotide sequence ID" value="NZ_CP095053.1"/>
</dbReference>
<organism evidence="1 2">
    <name type="scientific">Hymenobacter aerilatus</name>
    <dbReference type="NCBI Taxonomy" id="2932251"/>
    <lineage>
        <taxon>Bacteria</taxon>
        <taxon>Pseudomonadati</taxon>
        <taxon>Bacteroidota</taxon>
        <taxon>Cytophagia</taxon>
        <taxon>Cytophagales</taxon>
        <taxon>Hymenobacteraceae</taxon>
        <taxon>Hymenobacter</taxon>
    </lineage>
</organism>
<protein>
    <submittedName>
        <fullName evidence="1">Phage tail protein</fullName>
    </submittedName>
</protein>
<dbReference type="EMBL" id="CP095053">
    <property type="protein sequence ID" value="UOR07162.1"/>
    <property type="molecule type" value="Genomic_DNA"/>
</dbReference>
<gene>
    <name evidence="1" type="ORF">MUN82_08705</name>
</gene>
<dbReference type="AlphaFoldDB" id="A0A8T9SY43"/>
<reference evidence="1 2" key="1">
    <citation type="submission" date="2022-04" db="EMBL/GenBank/DDBJ databases">
        <title>Hymenobacter sp. isolated from the air.</title>
        <authorList>
            <person name="Won M."/>
            <person name="Lee C.-M."/>
            <person name="Woen H.-Y."/>
            <person name="Kwon S.-W."/>
        </authorList>
    </citation>
    <scope>NUCLEOTIDE SEQUENCE [LARGE SCALE GENOMIC DNA]</scope>
    <source>
        <strain evidence="2">5413 J-13</strain>
    </source>
</reference>
<dbReference type="Proteomes" id="UP000829925">
    <property type="component" value="Chromosome"/>
</dbReference>
<evidence type="ECO:0000313" key="1">
    <source>
        <dbReference type="EMBL" id="UOR07162.1"/>
    </source>
</evidence>
<keyword evidence="2" id="KW-1185">Reference proteome</keyword>
<accession>A0A8T9SY43</accession>
<dbReference type="Pfam" id="PF06199">
    <property type="entry name" value="Phage_tail_2"/>
    <property type="match status" value="1"/>
</dbReference>
<evidence type="ECO:0000313" key="2">
    <source>
        <dbReference type="Proteomes" id="UP000829925"/>
    </source>
</evidence>
<dbReference type="KEGG" id="haei:MUN82_08705"/>
<proteinExistence type="predicted"/>